<evidence type="ECO:0000256" key="2">
    <source>
        <dbReference type="SAM" id="MobiDB-lite"/>
    </source>
</evidence>
<accession>A0A7R8XBH2</accession>
<protein>
    <recommendedName>
        <fullName evidence="5">Dysbindin</fullName>
    </recommendedName>
</protein>
<dbReference type="InterPro" id="IPR007531">
    <property type="entry name" value="Dysbindin"/>
</dbReference>
<dbReference type="PANTHER" id="PTHR16294:SF6">
    <property type="entry name" value="DYNAMIN N-TERMINAL DOMAIN-CONTAINING PROTEIN"/>
    <property type="match status" value="1"/>
</dbReference>
<keyword evidence="4" id="KW-1185">Reference proteome</keyword>
<feature type="region of interest" description="Disordered" evidence="2">
    <location>
        <begin position="246"/>
        <end position="287"/>
    </location>
</feature>
<dbReference type="EMBL" id="LR900669">
    <property type="protein sequence ID" value="CAD7246494.1"/>
    <property type="molecule type" value="Genomic_DNA"/>
</dbReference>
<evidence type="ECO:0000313" key="4">
    <source>
        <dbReference type="Proteomes" id="UP000677054"/>
    </source>
</evidence>
<dbReference type="PANTHER" id="PTHR16294">
    <property type="entry name" value="DYSTROBREVIN BINDING PROTEIN 1 DYSBINDIN"/>
    <property type="match status" value="1"/>
</dbReference>
<evidence type="ECO:0000256" key="1">
    <source>
        <dbReference type="ARBA" id="ARBA00008686"/>
    </source>
</evidence>
<reference evidence="3" key="1">
    <citation type="submission" date="2020-11" db="EMBL/GenBank/DDBJ databases">
        <authorList>
            <person name="Tran Van P."/>
        </authorList>
    </citation>
    <scope>NUCLEOTIDE SEQUENCE</scope>
</reference>
<dbReference type="EMBL" id="CAJPEV010001152">
    <property type="protein sequence ID" value="CAG0891033.1"/>
    <property type="molecule type" value="Genomic_DNA"/>
</dbReference>
<evidence type="ECO:0000313" key="3">
    <source>
        <dbReference type="EMBL" id="CAD7246494.1"/>
    </source>
</evidence>
<sequence length="287" mass="33106">MLDSIRDTIHNVQEGLSASLRGLSGGSHTFRPHGKFGYKNTDAGSQLLHHYQTHWAEMHTWTEKNAKKAKEVDLIIRDLHAHSEKQWNGIVKLNSELAVFPELIESMDKVMENLGTLQGLFEEVEDALFHLEDVLETQKLREQQLDHRFQFALYKEKRLAELEHYRTHLAEHHKIKLEQYEASQKDALKERQEVFSKAFQEELEEYRRKGDLPKTMEGASSGLTLENIALDSDRTALDEFLAEEAEEALEIASEDAHKEEEEEEEGGETGNDDLEHHVVCVEEEAYT</sequence>
<organism evidence="3">
    <name type="scientific">Darwinula stevensoni</name>
    <dbReference type="NCBI Taxonomy" id="69355"/>
    <lineage>
        <taxon>Eukaryota</taxon>
        <taxon>Metazoa</taxon>
        <taxon>Ecdysozoa</taxon>
        <taxon>Arthropoda</taxon>
        <taxon>Crustacea</taxon>
        <taxon>Oligostraca</taxon>
        <taxon>Ostracoda</taxon>
        <taxon>Podocopa</taxon>
        <taxon>Podocopida</taxon>
        <taxon>Darwinulocopina</taxon>
        <taxon>Darwinuloidea</taxon>
        <taxon>Darwinulidae</taxon>
        <taxon>Darwinula</taxon>
    </lineage>
</organism>
<dbReference type="AlphaFoldDB" id="A0A7R8XBH2"/>
<proteinExistence type="inferred from homology"/>
<dbReference type="GO" id="GO:0005737">
    <property type="term" value="C:cytoplasm"/>
    <property type="evidence" value="ECO:0007669"/>
    <property type="project" value="InterPro"/>
</dbReference>
<comment type="similarity">
    <text evidence="1">Belongs to the dysbindin family.</text>
</comment>
<dbReference type="Proteomes" id="UP000677054">
    <property type="component" value="Unassembled WGS sequence"/>
</dbReference>
<gene>
    <name evidence="3" type="ORF">DSTB1V02_LOCUS6344</name>
</gene>
<dbReference type="OrthoDB" id="2445127at2759"/>
<evidence type="ECO:0008006" key="5">
    <source>
        <dbReference type="Google" id="ProtNLM"/>
    </source>
</evidence>
<name>A0A7R8XBH2_9CRUS</name>
<feature type="compositionally biased region" description="Acidic residues" evidence="2">
    <location>
        <begin position="260"/>
        <end position="272"/>
    </location>
</feature>